<evidence type="ECO:0000256" key="1">
    <source>
        <dbReference type="ARBA" id="ARBA00000085"/>
    </source>
</evidence>
<reference evidence="13 14" key="1">
    <citation type="submission" date="2023-10" db="EMBL/GenBank/DDBJ databases">
        <title>Two novel species belonging to the OM43/NOR5 clade.</title>
        <authorList>
            <person name="Park M."/>
        </authorList>
    </citation>
    <scope>NUCLEOTIDE SEQUENCE [LARGE SCALE GENOMIC DNA]</scope>
    <source>
        <strain evidence="13 14">IMCC45268</strain>
    </source>
</reference>
<evidence type="ECO:0000313" key="13">
    <source>
        <dbReference type="EMBL" id="WOJ97657.1"/>
    </source>
</evidence>
<keyword evidence="8 11" id="KW-1133">Transmembrane helix</keyword>
<keyword evidence="7" id="KW-0418">Kinase</keyword>
<evidence type="ECO:0000256" key="3">
    <source>
        <dbReference type="ARBA" id="ARBA00012438"/>
    </source>
</evidence>
<feature type="transmembrane region" description="Helical" evidence="11">
    <location>
        <begin position="193"/>
        <end position="212"/>
    </location>
</feature>
<evidence type="ECO:0000313" key="14">
    <source>
        <dbReference type="Proteomes" id="UP001626549"/>
    </source>
</evidence>
<keyword evidence="10 11" id="KW-0472">Membrane</keyword>
<gene>
    <name evidence="13" type="ORF">R0137_03565</name>
</gene>
<protein>
    <recommendedName>
        <fullName evidence="3">histidine kinase</fullName>
        <ecNumber evidence="3">2.7.13.3</ecNumber>
    </recommendedName>
</protein>
<evidence type="ECO:0000256" key="2">
    <source>
        <dbReference type="ARBA" id="ARBA00004141"/>
    </source>
</evidence>
<evidence type="ECO:0000256" key="9">
    <source>
        <dbReference type="ARBA" id="ARBA00023012"/>
    </source>
</evidence>
<keyword evidence="9" id="KW-0902">Two-component regulatory system</keyword>
<evidence type="ECO:0000256" key="4">
    <source>
        <dbReference type="ARBA" id="ARBA00022553"/>
    </source>
</evidence>
<dbReference type="Gene3D" id="3.30.565.10">
    <property type="entry name" value="Histidine kinase-like ATPase, C-terminal domain"/>
    <property type="match status" value="1"/>
</dbReference>
<accession>A0ABZ0IDM3</accession>
<feature type="domain" description="Histidine kinase" evidence="12">
    <location>
        <begin position="300"/>
        <end position="507"/>
    </location>
</feature>
<dbReference type="RefSeq" id="WP_407328596.1">
    <property type="nucleotide sequence ID" value="NZ_CP136865.1"/>
</dbReference>
<dbReference type="EMBL" id="CP136865">
    <property type="protein sequence ID" value="WOJ97657.1"/>
    <property type="molecule type" value="Genomic_DNA"/>
</dbReference>
<dbReference type="PRINTS" id="PR00344">
    <property type="entry name" value="BCTRLSENSOR"/>
</dbReference>
<dbReference type="InterPro" id="IPR050428">
    <property type="entry name" value="TCS_sensor_his_kinase"/>
</dbReference>
<keyword evidence="5" id="KW-0808">Transferase</keyword>
<proteinExistence type="predicted"/>
<evidence type="ECO:0000256" key="5">
    <source>
        <dbReference type="ARBA" id="ARBA00022679"/>
    </source>
</evidence>
<evidence type="ECO:0000259" key="12">
    <source>
        <dbReference type="PROSITE" id="PS50109"/>
    </source>
</evidence>
<feature type="transmembrane region" description="Helical" evidence="11">
    <location>
        <begin position="72"/>
        <end position="94"/>
    </location>
</feature>
<sequence>MTLEPRRLETEFRRLFATSAAMIFCSLSPNAWALTEGYNLSYADAAFYSFSISAVVFSMLIVVAYRAYAWLSYVFFSTLMLINIAAMDGFIPYLLGGSDFAIWVVPFLIYTSSTAFGFWLIGANLERTHPFFALRRWFNVLGAFAAVLAVSTPLWLMRISLAIMWIPANVLFFTMLFCQILPPLTWRGLDKRLLQLIRAFPTVVGAFYAVFYSQHFFGNGFSQLELNQVNRWGLSLCAAFSLGIVLWRAFISRQQQEAAERAALQAAQNETKMQSELLESERQYLRAEAAAAKTKAQLATVSHDLMQPIAALRTAIEQQSIDPQKSIHLSRAVDYIGDLAATYVEQTHDTEVGLAGDIDVAQEARVSTVFLIDSLVQMFIADAREECIELRSRSVEVDLLIEPLAAMRVMSNLLGNAIRHSQATRILVGFRRISSGARFVIHDDGVGMAPESVDALKKPGKKGANSDGHGLGLSIVDELCESQGFHLSVETALNRGTSISVDMPFSCRSSDEDLSLGEIR</sequence>
<dbReference type="Proteomes" id="UP001626549">
    <property type="component" value="Chromosome"/>
</dbReference>
<evidence type="ECO:0000256" key="6">
    <source>
        <dbReference type="ARBA" id="ARBA00022692"/>
    </source>
</evidence>
<dbReference type="EC" id="2.7.13.3" evidence="3"/>
<feature type="transmembrane region" description="Helical" evidence="11">
    <location>
        <begin position="12"/>
        <end position="33"/>
    </location>
</feature>
<dbReference type="Pfam" id="PF02518">
    <property type="entry name" value="HATPase_c"/>
    <property type="match status" value="1"/>
</dbReference>
<keyword evidence="13" id="KW-0547">Nucleotide-binding</keyword>
<feature type="transmembrane region" description="Helical" evidence="11">
    <location>
        <begin position="100"/>
        <end position="125"/>
    </location>
</feature>
<name>A0ABZ0IDM3_9GAMM</name>
<dbReference type="InterPro" id="IPR003594">
    <property type="entry name" value="HATPase_dom"/>
</dbReference>
<organism evidence="13 14">
    <name type="scientific">Congregibacter brevis</name>
    <dbReference type="NCBI Taxonomy" id="3081201"/>
    <lineage>
        <taxon>Bacteria</taxon>
        <taxon>Pseudomonadati</taxon>
        <taxon>Pseudomonadota</taxon>
        <taxon>Gammaproteobacteria</taxon>
        <taxon>Cellvibrionales</taxon>
        <taxon>Halieaceae</taxon>
        <taxon>Congregibacter</taxon>
    </lineage>
</organism>
<dbReference type="InterPro" id="IPR004358">
    <property type="entry name" value="Sig_transdc_His_kin-like_C"/>
</dbReference>
<keyword evidence="13" id="KW-0067">ATP-binding</keyword>
<dbReference type="PROSITE" id="PS50109">
    <property type="entry name" value="HIS_KIN"/>
    <property type="match status" value="1"/>
</dbReference>
<keyword evidence="4" id="KW-0597">Phosphoprotein</keyword>
<feature type="transmembrane region" description="Helical" evidence="11">
    <location>
        <begin position="232"/>
        <end position="251"/>
    </location>
</feature>
<keyword evidence="14" id="KW-1185">Reference proteome</keyword>
<evidence type="ECO:0000256" key="8">
    <source>
        <dbReference type="ARBA" id="ARBA00022989"/>
    </source>
</evidence>
<comment type="subcellular location">
    <subcellularLocation>
        <location evidence="2">Membrane</location>
        <topology evidence="2">Multi-pass membrane protein</topology>
    </subcellularLocation>
</comment>
<dbReference type="GO" id="GO:0005524">
    <property type="term" value="F:ATP binding"/>
    <property type="evidence" value="ECO:0007669"/>
    <property type="project" value="UniProtKB-KW"/>
</dbReference>
<evidence type="ECO:0000256" key="10">
    <source>
        <dbReference type="ARBA" id="ARBA00023136"/>
    </source>
</evidence>
<dbReference type="SMART" id="SM00387">
    <property type="entry name" value="HATPase_c"/>
    <property type="match status" value="1"/>
</dbReference>
<dbReference type="InterPro" id="IPR005467">
    <property type="entry name" value="His_kinase_dom"/>
</dbReference>
<evidence type="ECO:0000256" key="11">
    <source>
        <dbReference type="SAM" id="Phobius"/>
    </source>
</evidence>
<dbReference type="PANTHER" id="PTHR45436:SF15">
    <property type="entry name" value="SENSOR HISTIDINE KINASE CUSS"/>
    <property type="match status" value="1"/>
</dbReference>
<evidence type="ECO:0000256" key="7">
    <source>
        <dbReference type="ARBA" id="ARBA00022777"/>
    </source>
</evidence>
<dbReference type="InterPro" id="IPR036890">
    <property type="entry name" value="HATPase_C_sf"/>
</dbReference>
<comment type="catalytic activity">
    <reaction evidence="1">
        <text>ATP + protein L-histidine = ADP + protein N-phospho-L-histidine.</text>
        <dbReference type="EC" id="2.7.13.3"/>
    </reaction>
</comment>
<feature type="transmembrane region" description="Helical" evidence="11">
    <location>
        <begin position="45"/>
        <end position="65"/>
    </location>
</feature>
<dbReference type="SUPFAM" id="SSF55874">
    <property type="entry name" value="ATPase domain of HSP90 chaperone/DNA topoisomerase II/histidine kinase"/>
    <property type="match status" value="1"/>
</dbReference>
<feature type="transmembrane region" description="Helical" evidence="11">
    <location>
        <begin position="137"/>
        <end position="156"/>
    </location>
</feature>
<feature type="transmembrane region" description="Helical" evidence="11">
    <location>
        <begin position="162"/>
        <end position="181"/>
    </location>
</feature>
<keyword evidence="6 11" id="KW-0812">Transmembrane</keyword>
<dbReference type="PANTHER" id="PTHR45436">
    <property type="entry name" value="SENSOR HISTIDINE KINASE YKOH"/>
    <property type="match status" value="1"/>
</dbReference>